<dbReference type="Gene3D" id="2.60.120.260">
    <property type="entry name" value="Galactose-binding domain-like"/>
    <property type="match status" value="2"/>
</dbReference>
<protein>
    <recommendedName>
        <fullName evidence="2">alpha-L-rhamnosidase</fullName>
        <ecNumber evidence="2">3.2.1.40</ecNumber>
    </recommendedName>
</protein>
<sequence>MLKLLTSFISFIFISLSGYGQFKVINLKCESQQNPLGIETQSPSLSWQLTSDARNESQTAYQIIVSETPEKQHTGINLVWNSGKISSDQSIHIPYSGKQLVSGKMYFWKVKSWDKSGKESEWSEVASWQMGLLEATDWGNAKWLALTAWEDSMRVLPGIHVPHNDPNFGKRKSGSHPLPVFRKAINVPKNLKKATAFISGLGHYELSINGKNATKDFLSPGWTNYEDYIYYNSIDITSNLKKGENAIGVMLGNGFYNVPNERYRKLLVAYGNPKMICKVVLEYTDGTKQEMVSDQSWKVTESPITFTSIYGGEDYDATREQPGWNLPGFDDSKWKKPLIVVKEEKLLAQVGYPMAVRDTFSVAKISQPKPGVWVYDMGQNASAIPQLTVKGKAGSSVKITPGELITDLGDINQSASGYPHFYQYTLRGEKTESWQPRFTYYGFRYIQIEGAVPEGEANPSGLPVILGLRSLHVRNSASATGHFQCSNALFNQIYTLINWAIKSNIAHVVTDCPHREKLGWLEETYLMGNSIQLNVDMQHLNRKMFKDMESAQLDNGLIPDIVPEFVPFEGGFRDSPEWGSSGVVLPWYSYQWYGDRNLLSDHYEMMKRYVDYLGTKATGHILMHGLGDWFDMGPGTMGESQLTPKGLTPTATYYYDVTILAQIAGILGKTGDHKKYQQLAPEIRKAFNQKFFNPVTKEYATGSQTANAMAIYLGLVETSEKQAVFDNLVKSLKDNNYVLTAGDVGFHYLVKVLSEGGAAEVLYKMNNRNDVPGYGYQLAHGATALTESWPALRNVSNNHLMLGHLMEWFYEGIGGIRQAEGSVGYKQLIIQPQFPGDLTSAETAYETPYGVVKTKWSRENGMVNVQIEIPVNVKANLVFPGQPGKTIGSGKHGFQFAMP</sequence>
<evidence type="ECO:0000259" key="7">
    <source>
        <dbReference type="Pfam" id="PF17390"/>
    </source>
</evidence>
<feature type="domain" description="Bacterial alpha-L-rhamnosidase N-terminal" evidence="5">
    <location>
        <begin position="189"/>
        <end position="355"/>
    </location>
</feature>
<evidence type="ECO:0000256" key="3">
    <source>
        <dbReference type="ARBA" id="ARBA00022801"/>
    </source>
</evidence>
<name>A0ABX0UMS6_9BACT</name>
<dbReference type="InterPro" id="IPR012341">
    <property type="entry name" value="6hp_glycosidase-like_sf"/>
</dbReference>
<gene>
    <name evidence="8" type="ORF">FHS68_003475</name>
</gene>
<evidence type="ECO:0000259" key="4">
    <source>
        <dbReference type="Pfam" id="PF05592"/>
    </source>
</evidence>
<accession>A0ABX0UMS6</accession>
<comment type="catalytic activity">
    <reaction evidence="1">
        <text>Hydrolysis of terminal non-reducing alpha-L-rhamnose residues in alpha-L-rhamnosides.</text>
        <dbReference type="EC" id="3.2.1.40"/>
    </reaction>
</comment>
<evidence type="ECO:0000259" key="5">
    <source>
        <dbReference type="Pfam" id="PF08531"/>
    </source>
</evidence>
<dbReference type="Proteomes" id="UP001179181">
    <property type="component" value="Unassembled WGS sequence"/>
</dbReference>
<evidence type="ECO:0000256" key="2">
    <source>
        <dbReference type="ARBA" id="ARBA00012652"/>
    </source>
</evidence>
<dbReference type="PIRSF" id="PIRSF010631">
    <property type="entry name" value="A-rhamnsds"/>
    <property type="match status" value="1"/>
</dbReference>
<dbReference type="InterPro" id="IPR013783">
    <property type="entry name" value="Ig-like_fold"/>
</dbReference>
<dbReference type="InterPro" id="IPR008928">
    <property type="entry name" value="6-hairpin_glycosidase_sf"/>
</dbReference>
<dbReference type="PANTHER" id="PTHR33307:SF11">
    <property type="entry name" value="ALPHA-L-RHAMNOSIDASE"/>
    <property type="match status" value="1"/>
</dbReference>
<reference evidence="8 9" key="1">
    <citation type="submission" date="2020-03" db="EMBL/GenBank/DDBJ databases">
        <title>Genomic Encyclopedia of Type Strains, Phase IV (KMG-IV): sequencing the most valuable type-strain genomes for metagenomic binning, comparative biology and taxonomic classification.</title>
        <authorList>
            <person name="Goeker M."/>
        </authorList>
    </citation>
    <scope>NUCLEOTIDE SEQUENCE [LARGE SCALE GENOMIC DNA]</scope>
    <source>
        <strain evidence="8 9">DSM 102865</strain>
    </source>
</reference>
<dbReference type="Pfam" id="PF17389">
    <property type="entry name" value="Bac_rhamnosid6H"/>
    <property type="match status" value="1"/>
</dbReference>
<dbReference type="PANTHER" id="PTHR33307">
    <property type="entry name" value="ALPHA-RHAMNOSIDASE (EUROFUNG)"/>
    <property type="match status" value="1"/>
</dbReference>
<dbReference type="InterPro" id="IPR035398">
    <property type="entry name" value="Bac_rhamnosid_C"/>
</dbReference>
<dbReference type="EMBL" id="JAASQJ010000003">
    <property type="protein sequence ID" value="NIJ54293.1"/>
    <property type="molecule type" value="Genomic_DNA"/>
</dbReference>
<dbReference type="Gene3D" id="2.60.420.10">
    <property type="entry name" value="Maltose phosphorylase, domain 3"/>
    <property type="match status" value="1"/>
</dbReference>
<proteinExistence type="predicted"/>
<dbReference type="Pfam" id="PF05592">
    <property type="entry name" value="Bac_rhamnosid"/>
    <property type="match status" value="1"/>
</dbReference>
<dbReference type="InterPro" id="IPR035396">
    <property type="entry name" value="Bac_rhamnosid6H"/>
</dbReference>
<evidence type="ECO:0000313" key="8">
    <source>
        <dbReference type="EMBL" id="NIJ54293.1"/>
    </source>
</evidence>
<dbReference type="EC" id="3.2.1.40" evidence="2"/>
<feature type="domain" description="Alpha-L-rhamnosidase six-hairpin glycosidase" evidence="6">
    <location>
        <begin position="479"/>
        <end position="812"/>
    </location>
</feature>
<dbReference type="InterPro" id="IPR016007">
    <property type="entry name" value="Alpha_rhamnosid"/>
</dbReference>
<evidence type="ECO:0000256" key="1">
    <source>
        <dbReference type="ARBA" id="ARBA00001445"/>
    </source>
</evidence>
<keyword evidence="9" id="KW-1185">Reference proteome</keyword>
<evidence type="ECO:0000259" key="6">
    <source>
        <dbReference type="Pfam" id="PF17389"/>
    </source>
</evidence>
<dbReference type="InterPro" id="IPR008902">
    <property type="entry name" value="Rhamnosid_concanavalin"/>
</dbReference>
<dbReference type="InterPro" id="IPR013737">
    <property type="entry name" value="Bac_rhamnosid_N"/>
</dbReference>
<comment type="caution">
    <text evidence="8">The sequence shown here is derived from an EMBL/GenBank/DDBJ whole genome shotgun (WGS) entry which is preliminary data.</text>
</comment>
<dbReference type="RefSeq" id="WP_167272233.1">
    <property type="nucleotide sequence ID" value="NZ_JAASQJ010000003.1"/>
</dbReference>
<organism evidence="8 9">
    <name type="scientific">Dyadobacter arcticus</name>
    <dbReference type="NCBI Taxonomy" id="1078754"/>
    <lineage>
        <taxon>Bacteria</taxon>
        <taxon>Pseudomonadati</taxon>
        <taxon>Bacteroidota</taxon>
        <taxon>Cytophagia</taxon>
        <taxon>Cytophagales</taxon>
        <taxon>Spirosomataceae</taxon>
        <taxon>Dyadobacter</taxon>
    </lineage>
</organism>
<dbReference type="Gene3D" id="1.50.10.10">
    <property type="match status" value="1"/>
</dbReference>
<feature type="domain" description="Alpha-L-rhamnosidase concanavalin-like" evidence="4">
    <location>
        <begin position="368"/>
        <end position="453"/>
    </location>
</feature>
<evidence type="ECO:0000313" key="9">
    <source>
        <dbReference type="Proteomes" id="UP001179181"/>
    </source>
</evidence>
<dbReference type="Pfam" id="PF08531">
    <property type="entry name" value="Bac_rhamnosid_N"/>
    <property type="match status" value="1"/>
</dbReference>
<dbReference type="Gene3D" id="2.60.40.10">
    <property type="entry name" value="Immunoglobulins"/>
    <property type="match status" value="1"/>
</dbReference>
<dbReference type="SUPFAM" id="SSF48208">
    <property type="entry name" value="Six-hairpin glycosidases"/>
    <property type="match status" value="1"/>
</dbReference>
<keyword evidence="3" id="KW-0378">Hydrolase</keyword>
<dbReference type="Pfam" id="PF25788">
    <property type="entry name" value="Ig_Rha78A_N"/>
    <property type="match status" value="1"/>
</dbReference>
<feature type="domain" description="Alpha-L-rhamnosidase C-terminal" evidence="7">
    <location>
        <begin position="815"/>
        <end position="891"/>
    </location>
</feature>
<dbReference type="Pfam" id="PF17390">
    <property type="entry name" value="Bac_rhamnosid_C"/>
    <property type="match status" value="1"/>
</dbReference>